<evidence type="ECO:0000313" key="5">
    <source>
        <dbReference type="EMBL" id="KAE9194710.1"/>
    </source>
</evidence>
<keyword evidence="2" id="KW-0812">Transmembrane</keyword>
<keyword evidence="8" id="KW-1185">Reference proteome</keyword>
<dbReference type="EMBL" id="QXGA01001169">
    <property type="protein sequence ID" value="KAE9126890.1"/>
    <property type="molecule type" value="Genomic_DNA"/>
</dbReference>
<evidence type="ECO:0000313" key="8">
    <source>
        <dbReference type="Proteomes" id="UP000433483"/>
    </source>
</evidence>
<evidence type="ECO:0000256" key="2">
    <source>
        <dbReference type="SAM" id="Phobius"/>
    </source>
</evidence>
<dbReference type="EMBL" id="QXGB01001220">
    <property type="protein sequence ID" value="KAE9194710.1"/>
    <property type="molecule type" value="Genomic_DNA"/>
</dbReference>
<evidence type="ECO:0000256" key="1">
    <source>
        <dbReference type="SAM" id="MobiDB-lite"/>
    </source>
</evidence>
<sequence>MMATPTSRKNSDESNSSSNAGEDLDAPHRVHVPPKHGQKTKGVACTGVFMLAFTTLMLIVVVGIDIALETNILVTKAVLNPAILSVREEEFSCSPMTVNLSNIEYHSRHRYYSIMKELDPPSPPLFRDNHTVLCNESLRSDLGYGYCLPISGRKDAPFCTGADRMDLLTQHSRRTRCYASVLHMLLVEIYEELQAYARSPALVFGSLLGAVRNGSMIPFTEDTDIAYSGELSEDNDVGRALMQKGYHFFHLNIWRVCVAPTHPLAAKLYEPTLPITEAYRVPYLDLYAMEQLNDTAWSVEGYREDIIPADKVKPFSQVIINGLPFDTVHDPNYFLVEMYGDDFMVPKPRG</sequence>
<feature type="region of interest" description="Disordered" evidence="1">
    <location>
        <begin position="1"/>
        <end position="40"/>
    </location>
</feature>
<evidence type="ECO:0000313" key="10">
    <source>
        <dbReference type="Proteomes" id="UP000440732"/>
    </source>
</evidence>
<comment type="caution">
    <text evidence="3">The sequence shown here is derived from an EMBL/GenBank/DDBJ whole genome shotgun (WGS) entry which is preliminary data.</text>
</comment>
<dbReference type="Proteomes" id="UP000429523">
    <property type="component" value="Unassembled WGS sequence"/>
</dbReference>
<evidence type="ECO:0000313" key="4">
    <source>
        <dbReference type="EMBL" id="KAE9126890.1"/>
    </source>
</evidence>
<evidence type="ECO:0000313" key="9">
    <source>
        <dbReference type="Proteomes" id="UP000437068"/>
    </source>
</evidence>
<dbReference type="PANTHER" id="PTHR13627">
    <property type="entry name" value="FUKUTIN RELATED PROTEIN"/>
    <property type="match status" value="1"/>
</dbReference>
<dbReference type="Proteomes" id="UP000437068">
    <property type="component" value="Unassembled WGS sequence"/>
</dbReference>
<evidence type="ECO:0000313" key="7">
    <source>
        <dbReference type="Proteomes" id="UP000429523"/>
    </source>
</evidence>
<evidence type="ECO:0008006" key="11">
    <source>
        <dbReference type="Google" id="ProtNLM"/>
    </source>
</evidence>
<dbReference type="Proteomes" id="UP000433483">
    <property type="component" value="Unassembled WGS sequence"/>
</dbReference>
<accession>A0A6A3EDK4</accession>
<dbReference type="EMBL" id="QXGE01001184">
    <property type="protein sequence ID" value="KAE9296399.1"/>
    <property type="molecule type" value="Genomic_DNA"/>
</dbReference>
<evidence type="ECO:0000313" key="6">
    <source>
        <dbReference type="EMBL" id="KAE9296399.1"/>
    </source>
</evidence>
<gene>
    <name evidence="6" type="ORF">PF001_g16884</name>
    <name evidence="5" type="ORF">PF005_g17582</name>
    <name evidence="4" type="ORF">PF006_g16629</name>
    <name evidence="3" type="ORF">PF009_g18302</name>
</gene>
<proteinExistence type="predicted"/>
<dbReference type="Proteomes" id="UP000440732">
    <property type="component" value="Unassembled WGS sequence"/>
</dbReference>
<dbReference type="EMBL" id="QXGF01001215">
    <property type="protein sequence ID" value="KAE8931645.1"/>
    <property type="molecule type" value="Genomic_DNA"/>
</dbReference>
<organism evidence="3 7">
    <name type="scientific">Phytophthora fragariae</name>
    <dbReference type="NCBI Taxonomy" id="53985"/>
    <lineage>
        <taxon>Eukaryota</taxon>
        <taxon>Sar</taxon>
        <taxon>Stramenopiles</taxon>
        <taxon>Oomycota</taxon>
        <taxon>Peronosporomycetes</taxon>
        <taxon>Peronosporales</taxon>
        <taxon>Peronosporaceae</taxon>
        <taxon>Phytophthora</taxon>
    </lineage>
</organism>
<name>A0A6A3EDK4_9STRA</name>
<evidence type="ECO:0000313" key="3">
    <source>
        <dbReference type="EMBL" id="KAE8931645.1"/>
    </source>
</evidence>
<keyword evidence="2" id="KW-1133">Transmembrane helix</keyword>
<feature type="transmembrane region" description="Helical" evidence="2">
    <location>
        <begin position="43"/>
        <end position="64"/>
    </location>
</feature>
<dbReference type="AlphaFoldDB" id="A0A6A3EDK4"/>
<protein>
    <recommendedName>
        <fullName evidence="11">LicD family protein</fullName>
    </recommendedName>
</protein>
<dbReference type="InterPro" id="IPR052613">
    <property type="entry name" value="LicD_transferase"/>
</dbReference>
<dbReference type="OrthoDB" id="444255at2759"/>
<feature type="compositionally biased region" description="Basic residues" evidence="1">
    <location>
        <begin position="29"/>
        <end position="39"/>
    </location>
</feature>
<dbReference type="PANTHER" id="PTHR13627:SF33">
    <property type="entry name" value="LICD FAMILY PROTEIN"/>
    <property type="match status" value="1"/>
</dbReference>
<keyword evidence="2" id="KW-0472">Membrane</keyword>
<reference evidence="7 8" key="1">
    <citation type="submission" date="2018-08" db="EMBL/GenBank/DDBJ databases">
        <title>Genomic investigation of the strawberry pathogen Phytophthora fragariae indicates pathogenicity is determined by transcriptional variation in three key races.</title>
        <authorList>
            <person name="Adams T.M."/>
            <person name="Armitage A.D."/>
            <person name="Sobczyk M.K."/>
            <person name="Bates H.J."/>
            <person name="Dunwell J.M."/>
            <person name="Nellist C.F."/>
            <person name="Harrison R.J."/>
        </authorList>
    </citation>
    <scope>NUCLEOTIDE SEQUENCE [LARGE SCALE GENOMIC DNA]</scope>
    <source>
        <strain evidence="6 9">A4</strain>
        <strain evidence="5 8">NOV-27</strain>
        <strain evidence="4 10">NOV-5</strain>
        <strain evidence="3 7">NOV-9</strain>
    </source>
</reference>